<accession>A0A2D2B001</accession>
<keyword evidence="1" id="KW-0472">Membrane</keyword>
<dbReference type="Proteomes" id="UP000228945">
    <property type="component" value="Chromosome"/>
</dbReference>
<gene>
    <name evidence="2" type="ORF">CSW64_14850</name>
</gene>
<dbReference type="AlphaFoldDB" id="A0A2D2B001"/>
<name>A0A2D2B001_9CAUL</name>
<evidence type="ECO:0000313" key="3">
    <source>
        <dbReference type="Proteomes" id="UP000228945"/>
    </source>
</evidence>
<feature type="transmembrane region" description="Helical" evidence="1">
    <location>
        <begin position="42"/>
        <end position="61"/>
    </location>
</feature>
<evidence type="ECO:0000313" key="2">
    <source>
        <dbReference type="EMBL" id="ATQ43586.1"/>
    </source>
</evidence>
<feature type="transmembrane region" description="Helical" evidence="1">
    <location>
        <begin position="12"/>
        <end position="30"/>
    </location>
</feature>
<proteinExistence type="predicted"/>
<dbReference type="KEGG" id="cmb:CSW64_14850"/>
<reference evidence="2 3" key="1">
    <citation type="submission" date="2017-10" db="EMBL/GenBank/DDBJ databases">
        <title>Genome sequence of Caulobacter mirabilis FWC38.</title>
        <authorList>
            <person name="Fiebig A."/>
            <person name="Crosson S."/>
        </authorList>
    </citation>
    <scope>NUCLEOTIDE SEQUENCE [LARGE SCALE GENOMIC DNA]</scope>
    <source>
        <strain evidence="2 3">FWC 38</strain>
    </source>
</reference>
<organism evidence="2 3">
    <name type="scientific">Caulobacter mirabilis</name>
    <dbReference type="NCBI Taxonomy" id="69666"/>
    <lineage>
        <taxon>Bacteria</taxon>
        <taxon>Pseudomonadati</taxon>
        <taxon>Pseudomonadota</taxon>
        <taxon>Alphaproteobacteria</taxon>
        <taxon>Caulobacterales</taxon>
        <taxon>Caulobacteraceae</taxon>
        <taxon>Caulobacter</taxon>
    </lineage>
</organism>
<keyword evidence="1" id="KW-1133">Transmembrane helix</keyword>
<evidence type="ECO:0000256" key="1">
    <source>
        <dbReference type="SAM" id="Phobius"/>
    </source>
</evidence>
<keyword evidence="3" id="KW-1185">Reference proteome</keyword>
<keyword evidence="1" id="KW-0812">Transmembrane</keyword>
<sequence length="203" mass="21835">MGAGKLKSWVPYAAGAIGGFGLLFGAMWGGEIVAWTDEHPGLAGWVQAVGSVVAILVVVWIDRGSVRRQLATQEAERQDRSRAALDAVEDALTSFAATDMALRNSNGDSRVFLQRRSTALIDAERSLGVVRYFLEQPLTSAKAVRWLQVARTELESLVAALDAYDGSVAHWREVHSVTERGGRALNQIIAAEEGLPSLNGGFS</sequence>
<dbReference type="EMBL" id="CP024201">
    <property type="protein sequence ID" value="ATQ43586.1"/>
    <property type="molecule type" value="Genomic_DNA"/>
</dbReference>
<protein>
    <submittedName>
        <fullName evidence="2">Uncharacterized protein</fullName>
    </submittedName>
</protein>